<evidence type="ECO:0000256" key="4">
    <source>
        <dbReference type="ARBA" id="ARBA00022605"/>
    </source>
</evidence>
<dbReference type="PANTHER" id="PTHR10314">
    <property type="entry name" value="CYSTATHIONINE BETA-SYNTHASE"/>
    <property type="match status" value="1"/>
</dbReference>
<gene>
    <name evidence="13" type="primary">cysK</name>
    <name evidence="13" type="ORF">DAMO_1023</name>
</gene>
<dbReference type="InterPro" id="IPR001926">
    <property type="entry name" value="TrpB-like_PALP"/>
</dbReference>
<dbReference type="NCBIfam" id="TIGR01136">
    <property type="entry name" value="cysKM"/>
    <property type="match status" value="1"/>
</dbReference>
<feature type="domain" description="Tryptophan synthase beta chain-like PALP" evidence="12">
    <location>
        <begin position="10"/>
        <end position="294"/>
    </location>
</feature>
<dbReference type="Proteomes" id="UP000006898">
    <property type="component" value="Chromosome"/>
</dbReference>
<feature type="modified residue" description="N6-(pyridoxal phosphate)lysine" evidence="10">
    <location>
        <position position="45"/>
    </location>
</feature>
<dbReference type="GO" id="GO:0004124">
    <property type="term" value="F:cysteine synthase activity"/>
    <property type="evidence" value="ECO:0007669"/>
    <property type="project" value="UniProtKB-UniRule"/>
</dbReference>
<comment type="cofactor">
    <cofactor evidence="1 9 11">
        <name>pyridoxal 5'-phosphate</name>
        <dbReference type="ChEBI" id="CHEBI:597326"/>
    </cofactor>
</comment>
<dbReference type="eggNOG" id="COG0031">
    <property type="taxonomic scope" value="Bacteria"/>
</dbReference>
<name>D5MMY4_METO1</name>
<dbReference type="NCBIfam" id="TIGR01139">
    <property type="entry name" value="cysK"/>
    <property type="match status" value="1"/>
</dbReference>
<organism evidence="13 14">
    <name type="scientific">Methylomirabilis oxygeniifera</name>
    <dbReference type="NCBI Taxonomy" id="671143"/>
    <lineage>
        <taxon>Bacteria</taxon>
        <taxon>Candidatus Methylomirabilota</taxon>
        <taxon>Candidatus Methylomirabilia</taxon>
        <taxon>Candidatus Methylomirabilales</taxon>
        <taxon>Candidatus Methylomirabilaceae</taxon>
        <taxon>Candidatus Methylomirabilis</taxon>
    </lineage>
</organism>
<evidence type="ECO:0000313" key="13">
    <source>
        <dbReference type="EMBL" id="CBE68084.1"/>
    </source>
</evidence>
<evidence type="ECO:0000256" key="5">
    <source>
        <dbReference type="ARBA" id="ARBA00022679"/>
    </source>
</evidence>
<reference evidence="13 14" key="1">
    <citation type="journal article" date="2010" name="Nature">
        <title>Nitrite-driven anaerobic methane oxidation by oxygenic bacteria.</title>
        <authorList>
            <person name="Ettwig K.F."/>
            <person name="Butler M.K."/>
            <person name="Le Paslier D."/>
            <person name="Pelletier E."/>
            <person name="Mangenot S."/>
            <person name="Kuypers M.M.M."/>
            <person name="Schreiber F."/>
            <person name="Dutilh B.E."/>
            <person name="Zedelius J."/>
            <person name="de Beer D."/>
            <person name="Gloerich J."/>
            <person name="Wessels H.J.C.T."/>
            <person name="van Allen T."/>
            <person name="Luesken F."/>
            <person name="Wu M."/>
            <person name="van de Pas-Schoonen K.T."/>
            <person name="Op den Camp H.J.M."/>
            <person name="Janssen-Megens E.M."/>
            <person name="Francoijs K-J."/>
            <person name="Stunnenberg H."/>
            <person name="Weissenbach J."/>
            <person name="Jetten M.S.M."/>
            <person name="Strous M."/>
        </authorList>
    </citation>
    <scope>NUCLEOTIDE SEQUENCE [LARGE SCALE GENOMIC DNA]</scope>
</reference>
<dbReference type="FunFam" id="3.40.50.1100:FF:000118">
    <property type="entry name" value="Related to CYS4-cystathionine beta-synthase"/>
    <property type="match status" value="1"/>
</dbReference>
<dbReference type="FunFam" id="3.40.50.1100:FF:000003">
    <property type="entry name" value="Cystathionine beta-synthase"/>
    <property type="match status" value="1"/>
</dbReference>
<evidence type="ECO:0000256" key="1">
    <source>
        <dbReference type="ARBA" id="ARBA00001933"/>
    </source>
</evidence>
<evidence type="ECO:0000256" key="2">
    <source>
        <dbReference type="ARBA" id="ARBA00007103"/>
    </source>
</evidence>
<evidence type="ECO:0000256" key="8">
    <source>
        <dbReference type="ARBA" id="ARBA00047931"/>
    </source>
</evidence>
<dbReference type="SUPFAM" id="SSF53686">
    <property type="entry name" value="Tryptophan synthase beta subunit-like PLP-dependent enzymes"/>
    <property type="match status" value="1"/>
</dbReference>
<dbReference type="Pfam" id="PF00291">
    <property type="entry name" value="PALP"/>
    <property type="match status" value="1"/>
</dbReference>
<feature type="binding site" evidence="9">
    <location>
        <position position="267"/>
    </location>
    <ligand>
        <name>pyridoxal 5'-phosphate</name>
        <dbReference type="ChEBI" id="CHEBI:597326"/>
    </ligand>
</feature>
<dbReference type="KEGG" id="mox:DAMO_1023"/>
<dbReference type="PATRIC" id="fig|671143.5.peg.895"/>
<keyword evidence="7 11" id="KW-0198">Cysteine biosynthesis</keyword>
<dbReference type="InterPro" id="IPR001216">
    <property type="entry name" value="P-phosphate_BS"/>
</dbReference>
<dbReference type="InterPro" id="IPR005859">
    <property type="entry name" value="CysK"/>
</dbReference>
<comment type="catalytic activity">
    <reaction evidence="8 11">
        <text>O-acetyl-L-serine + hydrogen sulfide = L-cysteine + acetate</text>
        <dbReference type="Rhea" id="RHEA:14829"/>
        <dbReference type="ChEBI" id="CHEBI:29919"/>
        <dbReference type="ChEBI" id="CHEBI:30089"/>
        <dbReference type="ChEBI" id="CHEBI:35235"/>
        <dbReference type="ChEBI" id="CHEBI:58340"/>
        <dbReference type="EC" id="2.5.1.47"/>
    </reaction>
</comment>
<proteinExistence type="inferred from homology"/>
<evidence type="ECO:0000256" key="10">
    <source>
        <dbReference type="PIRSR" id="PIRSR605856-51"/>
    </source>
</evidence>
<keyword evidence="13" id="KW-0378">Hydrolase</keyword>
<dbReference type="GO" id="GO:0006535">
    <property type="term" value="P:cysteine biosynthetic process from serine"/>
    <property type="evidence" value="ECO:0007669"/>
    <property type="project" value="UniProtKB-UniRule"/>
</dbReference>
<feature type="binding site" evidence="9">
    <location>
        <begin position="179"/>
        <end position="183"/>
    </location>
    <ligand>
        <name>pyridoxal 5'-phosphate</name>
        <dbReference type="ChEBI" id="CHEBI:597326"/>
    </ligand>
</feature>
<dbReference type="EC" id="2.5.1.47" evidence="3 11"/>
<feature type="binding site" evidence="9">
    <location>
        <position position="75"/>
    </location>
    <ligand>
        <name>pyridoxal 5'-phosphate</name>
        <dbReference type="ChEBI" id="CHEBI:597326"/>
    </ligand>
</feature>
<dbReference type="InterPro" id="IPR005856">
    <property type="entry name" value="Cys_synth"/>
</dbReference>
<accession>D5MMY4</accession>
<dbReference type="GO" id="GO:0016787">
    <property type="term" value="F:hydrolase activity"/>
    <property type="evidence" value="ECO:0007669"/>
    <property type="project" value="UniProtKB-KW"/>
</dbReference>
<evidence type="ECO:0000259" key="12">
    <source>
        <dbReference type="Pfam" id="PF00291"/>
    </source>
</evidence>
<dbReference type="InterPro" id="IPR036052">
    <property type="entry name" value="TrpB-like_PALP_sf"/>
</dbReference>
<evidence type="ECO:0000256" key="3">
    <source>
        <dbReference type="ARBA" id="ARBA00012681"/>
    </source>
</evidence>
<evidence type="ECO:0000256" key="11">
    <source>
        <dbReference type="RuleBase" id="RU003985"/>
    </source>
</evidence>
<dbReference type="CDD" id="cd01561">
    <property type="entry name" value="CBS_like"/>
    <property type="match status" value="1"/>
</dbReference>
<dbReference type="AlphaFoldDB" id="D5MMY4"/>
<protein>
    <recommendedName>
        <fullName evidence="3 11">Cysteine synthase</fullName>
        <ecNumber evidence="3 11">2.5.1.47</ecNumber>
    </recommendedName>
</protein>
<dbReference type="STRING" id="671143.DAMO_1023"/>
<dbReference type="HOGENOM" id="CLU_021018_1_0_0"/>
<dbReference type="PROSITE" id="PS00901">
    <property type="entry name" value="CYS_SYNTHASE"/>
    <property type="match status" value="1"/>
</dbReference>
<evidence type="ECO:0000256" key="7">
    <source>
        <dbReference type="ARBA" id="ARBA00023192"/>
    </source>
</evidence>
<keyword evidence="5 11" id="KW-0808">Transferase</keyword>
<evidence type="ECO:0000313" key="14">
    <source>
        <dbReference type="Proteomes" id="UP000006898"/>
    </source>
</evidence>
<dbReference type="InterPro" id="IPR050214">
    <property type="entry name" value="Cys_Synth/Cystath_Beta-Synth"/>
</dbReference>
<sequence length="304" mass="32061">MPRLVRNALELIGDTPLVQLQRIPHPGSARIFAKLESLNPGGSVKDRIALAMIEDAERSGRLKPGDTIVEPTSGNTGIGLAMVAAVKGYHLILTMPEDMSAERRKLVGRFGAEVILTPAIEGMSGAVYAAESLVAQHPGYFMPQQFLNPANPAVHRRTTAQEILKATDGQVDAFVAGVGTGGTITGVGEVLKREVPGIQVIAVEPARSPVLQGGRARPHGIQGIGASFVPGVLNMEVVDEVIAVEDEDAYRMASRLGKEEGLLVGISAGANVFASVVVAQRLDSKKVVVTILPDTGERYLSVPL</sequence>
<keyword evidence="6 9" id="KW-0663">Pyridoxal phosphate</keyword>
<keyword evidence="4 11" id="KW-0028">Amino-acid biosynthesis</keyword>
<evidence type="ECO:0000256" key="6">
    <source>
        <dbReference type="ARBA" id="ARBA00022898"/>
    </source>
</evidence>
<evidence type="ECO:0000256" key="9">
    <source>
        <dbReference type="PIRSR" id="PIRSR605856-50"/>
    </source>
</evidence>
<comment type="similarity">
    <text evidence="2 11">Belongs to the cysteine synthase/cystathionine beta-synthase family.</text>
</comment>
<dbReference type="EMBL" id="FP565575">
    <property type="protein sequence ID" value="CBE68084.1"/>
    <property type="molecule type" value="Genomic_DNA"/>
</dbReference>
<dbReference type="Gene3D" id="3.40.50.1100">
    <property type="match status" value="2"/>
</dbReference>